<dbReference type="InterPro" id="IPR039356">
    <property type="entry name" value="YfbR/HDDC2"/>
</dbReference>
<dbReference type="Gene3D" id="1.10.3210.10">
    <property type="entry name" value="Hypothetical protein af1432"/>
    <property type="match status" value="1"/>
</dbReference>
<name>A0A3D5QAV6_FLESI</name>
<dbReference type="Pfam" id="PF13023">
    <property type="entry name" value="HD_3"/>
    <property type="match status" value="1"/>
</dbReference>
<feature type="domain" description="HD" evidence="3">
    <location>
        <begin position="24"/>
        <end position="169"/>
    </location>
</feature>
<reference evidence="4 5" key="1">
    <citation type="journal article" date="2018" name="Nat. Biotechnol.">
        <title>A standardized bacterial taxonomy based on genome phylogeny substantially revises the tree of life.</title>
        <authorList>
            <person name="Parks D.H."/>
            <person name="Chuvochina M."/>
            <person name="Waite D.W."/>
            <person name="Rinke C."/>
            <person name="Skarshewski A."/>
            <person name="Chaumeil P.A."/>
            <person name="Hugenholtz P."/>
        </authorList>
    </citation>
    <scope>NUCLEOTIDE SEQUENCE [LARGE SCALE GENOMIC DNA]</scope>
    <source>
        <strain evidence="4">UBA8672</strain>
    </source>
</reference>
<proteinExistence type="predicted"/>
<protein>
    <submittedName>
        <fullName evidence="4">HD domain-containing protein</fullName>
    </submittedName>
</protein>
<dbReference type="SUPFAM" id="SSF109604">
    <property type="entry name" value="HD-domain/PDEase-like"/>
    <property type="match status" value="1"/>
</dbReference>
<dbReference type="GO" id="GO:0002953">
    <property type="term" value="F:5'-deoxynucleotidase activity"/>
    <property type="evidence" value="ECO:0007669"/>
    <property type="project" value="InterPro"/>
</dbReference>
<dbReference type="EMBL" id="DPPF01000040">
    <property type="protein sequence ID" value="HCW92419.1"/>
    <property type="molecule type" value="Genomic_DNA"/>
</dbReference>
<dbReference type="GO" id="GO:0005737">
    <property type="term" value="C:cytoplasm"/>
    <property type="evidence" value="ECO:0007669"/>
    <property type="project" value="TreeGrafter"/>
</dbReference>
<dbReference type="PANTHER" id="PTHR11845">
    <property type="entry name" value="5'-DEOXYNUCLEOTIDASE HDDC2"/>
    <property type="match status" value="1"/>
</dbReference>
<dbReference type="InterPro" id="IPR006674">
    <property type="entry name" value="HD_domain"/>
</dbReference>
<keyword evidence="1" id="KW-0479">Metal-binding</keyword>
<dbReference type="AlphaFoldDB" id="A0A3D5QAV6"/>
<dbReference type="OMA" id="MCLFHDL"/>
<evidence type="ECO:0000313" key="4">
    <source>
        <dbReference type="EMBL" id="HCW92419.1"/>
    </source>
</evidence>
<dbReference type="RefSeq" id="WP_013886341.1">
    <property type="nucleotide sequence ID" value="NZ_JAAZVV010000007.1"/>
</dbReference>
<organism evidence="4 5">
    <name type="scientific">Flexistipes sinusarabici</name>
    <dbReference type="NCBI Taxonomy" id="2352"/>
    <lineage>
        <taxon>Bacteria</taxon>
        <taxon>Pseudomonadati</taxon>
        <taxon>Deferribacterota</taxon>
        <taxon>Deferribacteres</taxon>
        <taxon>Deferribacterales</taxon>
        <taxon>Flexistipitaceae</taxon>
        <taxon>Flexistipes</taxon>
    </lineage>
</organism>
<dbReference type="PANTHER" id="PTHR11845:SF13">
    <property type="entry name" value="5'-DEOXYNUCLEOTIDASE HDDC2"/>
    <property type="match status" value="1"/>
</dbReference>
<accession>A0A3D5QAV6</accession>
<evidence type="ECO:0000256" key="1">
    <source>
        <dbReference type="ARBA" id="ARBA00022723"/>
    </source>
</evidence>
<evidence type="ECO:0000313" key="5">
    <source>
        <dbReference type="Proteomes" id="UP000262325"/>
    </source>
</evidence>
<dbReference type="Proteomes" id="UP000262325">
    <property type="component" value="Unassembled WGS sequence"/>
</dbReference>
<keyword evidence="2" id="KW-0378">Hydrolase</keyword>
<dbReference type="GO" id="GO:0046872">
    <property type="term" value="F:metal ion binding"/>
    <property type="evidence" value="ECO:0007669"/>
    <property type="project" value="UniProtKB-KW"/>
</dbReference>
<evidence type="ECO:0000259" key="3">
    <source>
        <dbReference type="Pfam" id="PF13023"/>
    </source>
</evidence>
<comment type="caution">
    <text evidence="4">The sequence shown here is derived from an EMBL/GenBank/DDBJ whole genome shotgun (WGS) entry which is preliminary data.</text>
</comment>
<gene>
    <name evidence="4" type="ORF">DHM44_01920</name>
</gene>
<sequence length="197" mass="22684">MSNNDKELTGIVNFFFETGIFEKIPRSGDAFLGSEQQLLSSHIFRTTVIGFSLANITDADISKVTFMCLFHDIEESRTGDLNYLHQKYVNSDDRKALEDITGSLPFGESIKSLIDEYEAQKSFEAKLAKDADTLELILHIKESLDKGNEQAANWLKFAEKRLKTIAAKDILKNIKSTKYYHWWYNLSNEWQKGNKNW</sequence>
<evidence type="ECO:0000256" key="2">
    <source>
        <dbReference type="ARBA" id="ARBA00022801"/>
    </source>
</evidence>